<comment type="caution">
    <text evidence="2">The sequence shown here is derived from an EMBL/GenBank/DDBJ whole genome shotgun (WGS) entry which is preliminary data.</text>
</comment>
<dbReference type="RefSeq" id="WP_037569757.1">
    <property type="nucleotide sequence ID" value="NZ_BBJS01000023.1"/>
</dbReference>
<dbReference type="InterPro" id="IPR041657">
    <property type="entry name" value="HTH_17"/>
</dbReference>
<proteinExistence type="predicted"/>
<dbReference type="GeneID" id="78527333"/>
<feature type="domain" description="Helix-turn-helix" evidence="1">
    <location>
        <begin position="7"/>
        <end position="53"/>
    </location>
</feature>
<evidence type="ECO:0000313" key="2">
    <source>
        <dbReference type="EMBL" id="GAN13674.1"/>
    </source>
</evidence>
<evidence type="ECO:0000259" key="1">
    <source>
        <dbReference type="Pfam" id="PF12728"/>
    </source>
</evidence>
<evidence type="ECO:0000313" key="3">
    <source>
        <dbReference type="Proteomes" id="UP000032025"/>
    </source>
</evidence>
<dbReference type="InterPro" id="IPR010093">
    <property type="entry name" value="SinI_DNA-bd"/>
</dbReference>
<dbReference type="Pfam" id="PF12728">
    <property type="entry name" value="HTH_17"/>
    <property type="match status" value="1"/>
</dbReference>
<sequence length="60" mass="6711">MKQLLATIPEVCSILSVQRSTIYKHINLGHLRVAKIGRRTLITLESVQALVDEATAPEKR</sequence>
<name>A0A0C9N2B8_SPHPI</name>
<dbReference type="GO" id="GO:0003677">
    <property type="term" value="F:DNA binding"/>
    <property type="evidence" value="ECO:0007669"/>
    <property type="project" value="InterPro"/>
</dbReference>
<dbReference type="EMBL" id="BBJS01000023">
    <property type="protein sequence ID" value="GAN13674.1"/>
    <property type="molecule type" value="Genomic_DNA"/>
</dbReference>
<keyword evidence="3" id="KW-1185">Reference proteome</keyword>
<dbReference type="Proteomes" id="UP000032025">
    <property type="component" value="Unassembled WGS sequence"/>
</dbReference>
<dbReference type="InterPro" id="IPR009061">
    <property type="entry name" value="DNA-bd_dom_put_sf"/>
</dbReference>
<dbReference type="SUPFAM" id="SSF46955">
    <property type="entry name" value="Putative DNA-binding domain"/>
    <property type="match status" value="1"/>
</dbReference>
<organism evidence="2 3">
    <name type="scientific">Sphingomonas paucimobilis NBRC 13935</name>
    <dbReference type="NCBI Taxonomy" id="1219050"/>
    <lineage>
        <taxon>Bacteria</taxon>
        <taxon>Pseudomonadati</taxon>
        <taxon>Pseudomonadota</taxon>
        <taxon>Alphaproteobacteria</taxon>
        <taxon>Sphingomonadales</taxon>
        <taxon>Sphingomonadaceae</taxon>
        <taxon>Sphingomonas</taxon>
    </lineage>
</organism>
<dbReference type="AlphaFoldDB" id="A0A0C9N2B8"/>
<reference evidence="2 3" key="1">
    <citation type="submission" date="2014-08" db="EMBL/GenBank/DDBJ databases">
        <title>Whole genome shotgun sequence of Sphingomonas paucimobilis NBRC 13935.</title>
        <authorList>
            <person name="Hosoyama A."/>
            <person name="Hashimoto M."/>
            <person name="Hosoyama Y."/>
            <person name="Noguchi M."/>
            <person name="Uohara A."/>
            <person name="Ohji S."/>
            <person name="Katano-Makiyama Y."/>
            <person name="Ichikawa N."/>
            <person name="Kimura A."/>
            <person name="Yamazoe A."/>
            <person name="Fujita N."/>
        </authorList>
    </citation>
    <scope>NUCLEOTIDE SEQUENCE [LARGE SCALE GENOMIC DNA]</scope>
    <source>
        <strain evidence="2 3">NBRC 13935</strain>
    </source>
</reference>
<protein>
    <submittedName>
        <fullName evidence="2">DNA, contig: SP623</fullName>
    </submittedName>
</protein>
<accession>A0A0C9N2B8</accession>
<gene>
    <name evidence="2" type="ORF">SP6_23_00740</name>
</gene>
<dbReference type="NCBIfam" id="TIGR01764">
    <property type="entry name" value="excise"/>
    <property type="match status" value="1"/>
</dbReference>